<sequence>MSTSNCLYLVYSENIKITFDFSKKEFDWYFMDSPSPFKYKFKIHKKLFSSQRTLCLIGIGYDKTLSWKCEKSDNVIPSIKLNNLLFNLANNTDENQIKLFNRFMKKIFG</sequence>
<accession>A0A6C0HH30</accession>
<dbReference type="AlphaFoldDB" id="A0A6C0HH30"/>
<reference evidence="1" key="1">
    <citation type="journal article" date="2020" name="Nature">
        <title>Giant virus diversity and host interactions through global metagenomics.</title>
        <authorList>
            <person name="Schulz F."/>
            <person name="Roux S."/>
            <person name="Paez-Espino D."/>
            <person name="Jungbluth S."/>
            <person name="Walsh D.A."/>
            <person name="Denef V.J."/>
            <person name="McMahon K.D."/>
            <person name="Konstantinidis K.T."/>
            <person name="Eloe-Fadrosh E.A."/>
            <person name="Kyrpides N.C."/>
            <person name="Woyke T."/>
        </authorList>
    </citation>
    <scope>NUCLEOTIDE SEQUENCE</scope>
    <source>
        <strain evidence="1">GVMAG-M-3300023184-101</strain>
    </source>
</reference>
<organism evidence="1">
    <name type="scientific">viral metagenome</name>
    <dbReference type="NCBI Taxonomy" id="1070528"/>
    <lineage>
        <taxon>unclassified sequences</taxon>
        <taxon>metagenomes</taxon>
        <taxon>organismal metagenomes</taxon>
    </lineage>
</organism>
<proteinExistence type="predicted"/>
<evidence type="ECO:0000313" key="1">
    <source>
        <dbReference type="EMBL" id="QHT79416.1"/>
    </source>
</evidence>
<dbReference type="EMBL" id="MN739949">
    <property type="protein sequence ID" value="QHT79416.1"/>
    <property type="molecule type" value="Genomic_DNA"/>
</dbReference>
<name>A0A6C0HH30_9ZZZZ</name>
<protein>
    <submittedName>
        <fullName evidence="1">Uncharacterized protein</fullName>
    </submittedName>
</protein>